<feature type="disulfide bond" evidence="6">
    <location>
        <begin position="452"/>
        <end position="525"/>
    </location>
</feature>
<feature type="disulfide bond" evidence="6">
    <location>
        <begin position="478"/>
        <end position="667"/>
    </location>
</feature>
<dbReference type="InterPro" id="IPR016357">
    <property type="entry name" value="Transferrin"/>
</dbReference>
<accession>A0A7R9PQ06</accession>
<dbReference type="PROSITE" id="PS51408">
    <property type="entry name" value="TRANSFERRIN_LIKE_4"/>
    <property type="match status" value="2"/>
</dbReference>
<feature type="disulfide bond" evidence="6">
    <location>
        <begin position="492"/>
        <end position="506"/>
    </location>
</feature>
<gene>
    <name evidence="8" type="ORF">TGEB3V08_LOCUS8270</name>
</gene>
<keyword evidence="2 6" id="KW-1015">Disulfide bond</keyword>
<dbReference type="AlphaFoldDB" id="A0A7R9PQ06"/>
<comment type="function">
    <text evidence="3">Transferrins are iron binding transport proteins which bind Fe(3+) ion in association with the binding of an anion, usually bicarbonate.</text>
</comment>
<dbReference type="GO" id="GO:0046872">
    <property type="term" value="F:metal ion binding"/>
    <property type="evidence" value="ECO:0007669"/>
    <property type="project" value="UniProtKB-KW"/>
</dbReference>
<evidence type="ECO:0000313" key="8">
    <source>
        <dbReference type="EMBL" id="CAD7602300.1"/>
    </source>
</evidence>
<keyword evidence="3" id="KW-0410">Iron transport</keyword>
<feature type="binding site" evidence="4">
    <location>
        <position position="460"/>
    </location>
    <ligand>
        <name>hydrogencarbonate</name>
        <dbReference type="ChEBI" id="CHEBI:17544"/>
        <label>1</label>
    </ligand>
</feature>
<evidence type="ECO:0000256" key="2">
    <source>
        <dbReference type="ARBA" id="ARBA00023157"/>
    </source>
</evidence>
<feature type="binding site" evidence="4">
    <location>
        <position position="454"/>
    </location>
    <ligand>
        <name>hydrogencarbonate</name>
        <dbReference type="ChEBI" id="CHEBI:17544"/>
        <label>1</label>
    </ligand>
</feature>
<dbReference type="Gene3D" id="3.40.190.10">
    <property type="entry name" value="Periplasmic binding protein-like II"/>
    <property type="match status" value="3"/>
</dbReference>
<feature type="binding site" evidence="5">
    <location>
        <position position="428"/>
    </location>
    <ligand>
        <name>Fe(3+)</name>
        <dbReference type="ChEBI" id="CHEBI:29034"/>
        <label>1</label>
    </ligand>
</feature>
<dbReference type="PIRSF" id="PIRSF002549">
    <property type="entry name" value="Transferrin"/>
    <property type="match status" value="1"/>
</dbReference>
<evidence type="ECO:0000256" key="3">
    <source>
        <dbReference type="PIRNR" id="PIRNR002549"/>
    </source>
</evidence>
<proteinExistence type="inferred from homology"/>
<dbReference type="GO" id="GO:0005615">
    <property type="term" value="C:extracellular space"/>
    <property type="evidence" value="ECO:0007669"/>
    <property type="project" value="InterPro"/>
</dbReference>
<keyword evidence="3 5" id="KW-0408">Iron</keyword>
<dbReference type="CDD" id="cd13529">
    <property type="entry name" value="PBP2_transferrin"/>
    <property type="match status" value="1"/>
</dbReference>
<dbReference type="EMBL" id="OE843120">
    <property type="protein sequence ID" value="CAD7602300.1"/>
    <property type="molecule type" value="Genomic_DNA"/>
</dbReference>
<feature type="domain" description="Transferrin-like" evidence="7">
    <location>
        <begin position="1"/>
        <end position="311"/>
    </location>
</feature>
<keyword evidence="1" id="KW-0677">Repeat</keyword>
<evidence type="ECO:0000256" key="5">
    <source>
        <dbReference type="PIRSR" id="PIRSR002549-3"/>
    </source>
</evidence>
<dbReference type="PRINTS" id="PR00422">
    <property type="entry name" value="TRANSFERRIN"/>
</dbReference>
<feature type="disulfide bond" evidence="6">
    <location>
        <begin position="221"/>
        <end position="235"/>
    </location>
</feature>
<evidence type="ECO:0000259" key="7">
    <source>
        <dbReference type="PROSITE" id="PS51408"/>
    </source>
</evidence>
<feature type="disulfide bond" evidence="6">
    <location>
        <begin position="85"/>
        <end position="182"/>
    </location>
</feature>
<feature type="disulfide bond" evidence="6">
    <location>
        <begin position="348"/>
        <end position="385"/>
    </location>
</feature>
<feature type="disulfide bond" evidence="6">
    <location>
        <begin position="566"/>
        <end position="575"/>
    </location>
</feature>
<keyword evidence="3" id="KW-0813">Transport</keyword>
<feature type="disulfide bond" evidence="6">
    <location>
        <begin position="135"/>
        <end position="161"/>
    </location>
</feature>
<dbReference type="PANTHER" id="PTHR11485:SF54">
    <property type="entry name" value="TRANSFERRIN"/>
    <property type="match status" value="1"/>
</dbReference>
<dbReference type="InterPro" id="IPR001156">
    <property type="entry name" value="Transferrin-like_dom"/>
</dbReference>
<evidence type="ECO:0000256" key="4">
    <source>
        <dbReference type="PIRSR" id="PIRSR002549-2"/>
    </source>
</evidence>
<dbReference type="SMART" id="SM00094">
    <property type="entry name" value="TR_FER"/>
    <property type="match status" value="1"/>
</dbReference>
<sequence length="767" mass="85728">MEESLSLENGGIMDCFRKIYKGQADFGVFQPEDLLAAASYDSGSVAVINNIRTFPKQLFETELAAVVRKSANITFLNQLRGQKFCHPGYGYNTFEWTPIMTRYFESRVVPQLCESELTLAENRLKASSKYFKMACKAGPWVADADLDIKLKEKYHNLCGLCDDPDTCSTLDKYWDRRGPLFCLTDGVGDIAWSRIDDIDMHFGISSRIEPMASAKDYSLMCPDGRQEPLASPQHCTWLSRPWPAIVARKKHSQTIQKMVMSLNEAQSHTWQWALLHLIESFNQAIVPLDSIMSLEDYLHQDSGTTPDTRVVLVLSRKYKTAYVSFQAPGFMSANTMSHCEPPRTVRICVKSNAESAKCELMKEVAKALGIEPGLSCTLRSSTEECMKAVRYDSADVVITGPDVENRAHSVFGLEPLVVEYSHKASALYRSVAIVHASSAIKTVQDLRQKKACFTGYDTVGWNTAVNMLKNKDLLTKSCPFYNAVGEFFSEVCVPGVNVSSDFKMSCPDSSGGENSFRGEEGAFKCLVTGMGDVAFIDLDTVKQNTDGNNNETWAVNLRSTDFRSVCAENNSNSDCYLSWATPGQVLVQSNMSSVRREELYLTFLNLENYFGKQMKQPSMFQMFGKFDDRSNVLFSDASDRLETLASLHREKDVKHNYEKMLASLRPCSASISIGLSFVAPPVPPINLTFGVQEERVGGSTTAALFFFLELDSGRFLEEDFGVFPEEDLEVYPEVDSRAFPDDSSVVRVVEMTSVKVSPPLEISHHRI</sequence>
<dbReference type="PANTHER" id="PTHR11485">
    <property type="entry name" value="TRANSFERRIN"/>
    <property type="match status" value="1"/>
</dbReference>
<dbReference type="GO" id="GO:0005886">
    <property type="term" value="C:plasma membrane"/>
    <property type="evidence" value="ECO:0007669"/>
    <property type="project" value="TreeGrafter"/>
</dbReference>
<organism evidence="8">
    <name type="scientific">Timema genevievae</name>
    <name type="common">Walking stick</name>
    <dbReference type="NCBI Taxonomy" id="629358"/>
    <lineage>
        <taxon>Eukaryota</taxon>
        <taxon>Metazoa</taxon>
        <taxon>Ecdysozoa</taxon>
        <taxon>Arthropoda</taxon>
        <taxon>Hexapoda</taxon>
        <taxon>Insecta</taxon>
        <taxon>Pterygota</taxon>
        <taxon>Neoptera</taxon>
        <taxon>Polyneoptera</taxon>
        <taxon>Phasmatodea</taxon>
        <taxon>Timematodea</taxon>
        <taxon>Timematoidea</taxon>
        <taxon>Timematidae</taxon>
        <taxon>Timema</taxon>
    </lineage>
</organism>
<keyword evidence="3" id="KW-0406">Ion transport</keyword>
<feature type="domain" description="Transferrin-like" evidence="7">
    <location>
        <begin position="345"/>
        <end position="662"/>
    </location>
</feature>
<dbReference type="SUPFAM" id="SSF53850">
    <property type="entry name" value="Periplasmic binding protein-like II"/>
    <property type="match status" value="2"/>
</dbReference>
<dbReference type="GO" id="GO:0055037">
    <property type="term" value="C:recycling endosome"/>
    <property type="evidence" value="ECO:0007669"/>
    <property type="project" value="TreeGrafter"/>
</dbReference>
<reference evidence="8" key="1">
    <citation type="submission" date="2020-11" db="EMBL/GenBank/DDBJ databases">
        <authorList>
            <person name="Tran Van P."/>
        </authorList>
    </citation>
    <scope>NUCLEOTIDE SEQUENCE</scope>
</reference>
<evidence type="ECO:0000256" key="1">
    <source>
        <dbReference type="ARBA" id="ARBA00022737"/>
    </source>
</evidence>
<name>A0A7R9PQ06_TIMGE</name>
<evidence type="ECO:0000256" key="6">
    <source>
        <dbReference type="PIRSR" id="PIRSR002549-4"/>
    </source>
</evidence>
<dbReference type="Pfam" id="PF00405">
    <property type="entry name" value="Transferrin"/>
    <property type="match status" value="2"/>
</dbReference>
<comment type="similarity">
    <text evidence="3">Belongs to the transferrin family.</text>
</comment>
<dbReference type="GO" id="GO:0005769">
    <property type="term" value="C:early endosome"/>
    <property type="evidence" value="ECO:0007669"/>
    <property type="project" value="TreeGrafter"/>
</dbReference>
<dbReference type="GO" id="GO:0006826">
    <property type="term" value="P:iron ion transport"/>
    <property type="evidence" value="ECO:0007669"/>
    <property type="project" value="UniProtKB-KW"/>
</dbReference>
<feature type="disulfide bond" evidence="6">
    <location>
        <begin position="358"/>
        <end position="376"/>
    </location>
</feature>
<protein>
    <recommendedName>
        <fullName evidence="3">Transferrin</fullName>
    </recommendedName>
</protein>
<keyword evidence="3 5" id="KW-0479">Metal-binding</keyword>